<accession>A0AAE4AQ83</accession>
<keyword evidence="1" id="KW-0472">Membrane</keyword>
<feature type="transmembrane region" description="Helical" evidence="1">
    <location>
        <begin position="100"/>
        <end position="123"/>
    </location>
</feature>
<keyword evidence="1" id="KW-0812">Transmembrane</keyword>
<sequence>MTPFSPAEGRLYALAGRLNAMALAIALSLFVFSGPVFQSRQWPLLRYGQVMPVALLTLCLLAPTPAALPLIGWRLRAACLTVLGLSPFLTWFLRSDGQTYFAFCTLLLTGAALWLLLEISLWLRRLAADAGNILLRKLSQNSVTLVLFGAIIPVSAIHLAFLVLLGGDENGWSALDLQVVWATSPAHIGLLLRVLFYWISFHVGAVCLFAGLYGQRQIHRRLFDKLAEDNKEHDE</sequence>
<keyword evidence="1" id="KW-1133">Transmembrane helix</keyword>
<dbReference type="AlphaFoldDB" id="A0AAE4AQ83"/>
<dbReference type="EMBL" id="JAUSVL010000001">
    <property type="protein sequence ID" value="MDQ0290833.1"/>
    <property type="molecule type" value="Genomic_DNA"/>
</dbReference>
<feature type="transmembrane region" description="Helical" evidence="1">
    <location>
        <begin position="143"/>
        <end position="166"/>
    </location>
</feature>
<evidence type="ECO:0000313" key="3">
    <source>
        <dbReference type="Proteomes" id="UP001238163"/>
    </source>
</evidence>
<feature type="transmembrane region" description="Helical" evidence="1">
    <location>
        <begin position="12"/>
        <end position="32"/>
    </location>
</feature>
<keyword evidence="3" id="KW-1185">Reference proteome</keyword>
<comment type="caution">
    <text evidence="2">The sequence shown here is derived from an EMBL/GenBank/DDBJ whole genome shotgun (WGS) entry which is preliminary data.</text>
</comment>
<dbReference type="RefSeq" id="WP_307262780.1">
    <property type="nucleotide sequence ID" value="NZ_JAUSVL010000001.1"/>
</dbReference>
<organism evidence="2 3">
    <name type="scientific">Oligosphaera ethanolica</name>
    <dbReference type="NCBI Taxonomy" id="760260"/>
    <lineage>
        <taxon>Bacteria</taxon>
        <taxon>Pseudomonadati</taxon>
        <taxon>Lentisphaerota</taxon>
        <taxon>Oligosphaeria</taxon>
        <taxon>Oligosphaerales</taxon>
        <taxon>Oligosphaeraceae</taxon>
        <taxon>Oligosphaera</taxon>
    </lineage>
</organism>
<name>A0AAE4AQ83_9BACT</name>
<feature type="transmembrane region" description="Helical" evidence="1">
    <location>
        <begin position="186"/>
        <end position="213"/>
    </location>
</feature>
<feature type="transmembrane region" description="Helical" evidence="1">
    <location>
        <begin position="44"/>
        <end position="63"/>
    </location>
</feature>
<dbReference type="Proteomes" id="UP001238163">
    <property type="component" value="Unassembled WGS sequence"/>
</dbReference>
<proteinExistence type="predicted"/>
<evidence type="ECO:0000256" key="1">
    <source>
        <dbReference type="SAM" id="Phobius"/>
    </source>
</evidence>
<protein>
    <submittedName>
        <fullName evidence="2">Uncharacterized protein</fullName>
    </submittedName>
</protein>
<reference evidence="2" key="1">
    <citation type="submission" date="2023-07" db="EMBL/GenBank/DDBJ databases">
        <title>Genomic Encyclopedia of Type Strains, Phase IV (KMG-IV): sequencing the most valuable type-strain genomes for metagenomic binning, comparative biology and taxonomic classification.</title>
        <authorList>
            <person name="Goeker M."/>
        </authorList>
    </citation>
    <scope>NUCLEOTIDE SEQUENCE</scope>
    <source>
        <strain evidence="2">DSM 24202</strain>
    </source>
</reference>
<evidence type="ECO:0000313" key="2">
    <source>
        <dbReference type="EMBL" id="MDQ0290833.1"/>
    </source>
</evidence>
<gene>
    <name evidence="2" type="ORF">J3R75_002940</name>
</gene>